<evidence type="ECO:0000256" key="2">
    <source>
        <dbReference type="ARBA" id="ARBA00022475"/>
    </source>
</evidence>
<evidence type="ECO:0000313" key="13">
    <source>
        <dbReference type="EMBL" id="NMM62351.1"/>
    </source>
</evidence>
<keyword evidence="5 10" id="KW-1133">Transmembrane helix</keyword>
<accession>A0A7Y0EF36</accession>
<proteinExistence type="inferred from homology"/>
<dbReference type="CDD" id="cd18773">
    <property type="entry name" value="PDC1_HK_sensor"/>
    <property type="match status" value="1"/>
</dbReference>
<reference evidence="13 14" key="1">
    <citation type="submission" date="2020-06" db="EMBL/GenBank/DDBJ databases">
        <title>Complete Genome Sequence of Clostridium muelleri sp. nov. P21T, an Acid-Alcohol Producing Acetogen Isolated from Old Hay.</title>
        <authorList>
            <person name="Duncan K.E."/>
            <person name="Tanner R.S."/>
        </authorList>
    </citation>
    <scope>NUCLEOTIDE SEQUENCE [LARGE SCALE GENOMIC DNA]</scope>
    <source>
        <strain evidence="13 14">P21</strain>
    </source>
</reference>
<dbReference type="SUPFAM" id="SSF103190">
    <property type="entry name" value="Sensory domain-like"/>
    <property type="match status" value="1"/>
</dbReference>
<feature type="transmembrane region" description="Helical" evidence="10">
    <location>
        <begin position="276"/>
        <end position="298"/>
    </location>
</feature>
<feature type="domain" description="HAMP" evidence="12">
    <location>
        <begin position="300"/>
        <end position="353"/>
    </location>
</feature>
<dbReference type="CDD" id="cd11386">
    <property type="entry name" value="MCP_signal"/>
    <property type="match status" value="1"/>
</dbReference>
<feature type="domain" description="Methyl-accepting transducer" evidence="11">
    <location>
        <begin position="372"/>
        <end position="608"/>
    </location>
</feature>
<dbReference type="Gene3D" id="1.10.287.950">
    <property type="entry name" value="Methyl-accepting chemotaxis protein"/>
    <property type="match status" value="1"/>
</dbReference>
<dbReference type="AlphaFoldDB" id="A0A7Y0EF36"/>
<keyword evidence="6 10" id="KW-0472">Membrane</keyword>
<evidence type="ECO:0000256" key="1">
    <source>
        <dbReference type="ARBA" id="ARBA00004651"/>
    </source>
</evidence>
<evidence type="ECO:0000256" key="8">
    <source>
        <dbReference type="ARBA" id="ARBA00029447"/>
    </source>
</evidence>
<dbReference type="Gene3D" id="6.10.340.10">
    <property type="match status" value="1"/>
</dbReference>
<dbReference type="EMBL" id="JABBNI010000012">
    <property type="protein sequence ID" value="NMM62351.1"/>
    <property type="molecule type" value="Genomic_DNA"/>
</dbReference>
<dbReference type="Proteomes" id="UP000537131">
    <property type="component" value="Unassembled WGS sequence"/>
</dbReference>
<keyword evidence="4 10" id="KW-0812">Transmembrane</keyword>
<comment type="similarity">
    <text evidence="8">Belongs to the methyl-accepting chemotaxis (MCP) protein family.</text>
</comment>
<organism evidence="13 14">
    <name type="scientific">Clostridium muellerianum</name>
    <dbReference type="NCBI Taxonomy" id="2716538"/>
    <lineage>
        <taxon>Bacteria</taxon>
        <taxon>Bacillati</taxon>
        <taxon>Bacillota</taxon>
        <taxon>Clostridia</taxon>
        <taxon>Eubacteriales</taxon>
        <taxon>Clostridiaceae</taxon>
        <taxon>Clostridium</taxon>
    </lineage>
</organism>
<comment type="subcellular location">
    <subcellularLocation>
        <location evidence="1">Cell membrane</location>
        <topology evidence="1">Multi-pass membrane protein</topology>
    </subcellularLocation>
</comment>
<dbReference type="InterPro" id="IPR004089">
    <property type="entry name" value="MCPsignal_dom"/>
</dbReference>
<evidence type="ECO:0000313" key="14">
    <source>
        <dbReference type="Proteomes" id="UP000537131"/>
    </source>
</evidence>
<sequence>MKSIKSKLMVIIIAMMILSLGTLSGFNYWKSSNILTNQTEETLKLKTDAIGNEISLWLEARQNDMEMIANTNDLISENPEIILSYITKEDKRIALYDGIFVSDINGNGYSSRGWKGSIKEREYFQKVISTQKTVFSEVLLNKSTGKLSIIVASPIKKDGKLIGVIGGNIPFNVINKKVISNKVGNTGQNFIIQKDGFIISHPNTNLVMKLNLLQDKTISEDFKSLGKKMTSGQSGIAHYNYNNIETIASYDQVPGTEWSIAVSINSIELRNQLNSLTVIFLIVTIITLLISILICYIITSRAIKPINIIREASDKIADGDLRIERINITSNDEFGNLADSFEKMIENMKTLICKVQNSAEQLAASSQELTASSDQSAQAANQVVVSITDVAYSAEAQLDTVNKATNVVKKMAANITQVANSTNLVANNSFKAAESAKEGEKSIEKAVTQMAHIEDTVNHSAEVVAKLGERSKEIGQILDTISDIAEQTNLLALNAAIEAARAGEQGRGFAVVAEEVKILAEQSQDATNQISVLIGEIQSDTDKAVKAMNEGTHEVKIGTVVVNVAGRVFKEIADLVMKVSEEVRGISSATQQITANSEDIVSAVKDIDDLSKKTVEQSQMVSAATEEQSASVQEISSSSQVLSKMAQELNEALNKFFV</sequence>
<dbReference type="PANTHER" id="PTHR32089">
    <property type="entry name" value="METHYL-ACCEPTING CHEMOTAXIS PROTEIN MCPB"/>
    <property type="match status" value="1"/>
</dbReference>
<evidence type="ECO:0000259" key="12">
    <source>
        <dbReference type="PROSITE" id="PS50885"/>
    </source>
</evidence>
<gene>
    <name evidence="13" type="ORF">HBE96_06545</name>
</gene>
<dbReference type="GO" id="GO:0007165">
    <property type="term" value="P:signal transduction"/>
    <property type="evidence" value="ECO:0007669"/>
    <property type="project" value="UniProtKB-KW"/>
</dbReference>
<name>A0A7Y0EF36_9CLOT</name>
<evidence type="ECO:0000256" key="4">
    <source>
        <dbReference type="ARBA" id="ARBA00022692"/>
    </source>
</evidence>
<dbReference type="CDD" id="cd12912">
    <property type="entry name" value="PDC2_MCP_like"/>
    <property type="match status" value="1"/>
</dbReference>
<dbReference type="PROSITE" id="PS50885">
    <property type="entry name" value="HAMP"/>
    <property type="match status" value="1"/>
</dbReference>
<dbReference type="GO" id="GO:0005886">
    <property type="term" value="C:plasma membrane"/>
    <property type="evidence" value="ECO:0007669"/>
    <property type="project" value="UniProtKB-SubCell"/>
</dbReference>
<evidence type="ECO:0000259" key="11">
    <source>
        <dbReference type="PROSITE" id="PS50111"/>
    </source>
</evidence>
<evidence type="ECO:0000256" key="6">
    <source>
        <dbReference type="ARBA" id="ARBA00023136"/>
    </source>
</evidence>
<dbReference type="CDD" id="cd06225">
    <property type="entry name" value="HAMP"/>
    <property type="match status" value="1"/>
</dbReference>
<keyword evidence="7 9" id="KW-0807">Transducer</keyword>
<dbReference type="Pfam" id="PF00015">
    <property type="entry name" value="MCPsignal"/>
    <property type="match status" value="1"/>
</dbReference>
<dbReference type="SMART" id="SM00283">
    <property type="entry name" value="MA"/>
    <property type="match status" value="1"/>
</dbReference>
<keyword evidence="2" id="KW-1003">Cell membrane</keyword>
<dbReference type="Gene3D" id="3.30.450.20">
    <property type="entry name" value="PAS domain"/>
    <property type="match status" value="1"/>
</dbReference>
<protein>
    <submittedName>
        <fullName evidence="13">Methyl-accepting chemotaxis protein</fullName>
    </submittedName>
</protein>
<dbReference type="InterPro" id="IPR029151">
    <property type="entry name" value="Sensor-like_sf"/>
</dbReference>
<evidence type="ECO:0000256" key="5">
    <source>
        <dbReference type="ARBA" id="ARBA00022989"/>
    </source>
</evidence>
<dbReference type="FunFam" id="1.10.287.950:FF:000001">
    <property type="entry name" value="Methyl-accepting chemotaxis sensory transducer"/>
    <property type="match status" value="1"/>
</dbReference>
<dbReference type="InterPro" id="IPR033479">
    <property type="entry name" value="dCache_1"/>
</dbReference>
<dbReference type="PROSITE" id="PS50111">
    <property type="entry name" value="CHEMOTAXIS_TRANSDUC_2"/>
    <property type="match status" value="1"/>
</dbReference>
<comment type="caution">
    <text evidence="13">The sequence shown here is derived from an EMBL/GenBank/DDBJ whole genome shotgun (WGS) entry which is preliminary data.</text>
</comment>
<keyword evidence="14" id="KW-1185">Reference proteome</keyword>
<evidence type="ECO:0000256" key="7">
    <source>
        <dbReference type="ARBA" id="ARBA00023224"/>
    </source>
</evidence>
<dbReference type="RefSeq" id="WP_169296955.1">
    <property type="nucleotide sequence ID" value="NZ_JABBNI010000012.1"/>
</dbReference>
<dbReference type="Pfam" id="PF02743">
    <property type="entry name" value="dCache_1"/>
    <property type="match status" value="1"/>
</dbReference>
<dbReference type="PANTHER" id="PTHR32089:SF112">
    <property type="entry name" value="LYSOZYME-LIKE PROTEIN-RELATED"/>
    <property type="match status" value="1"/>
</dbReference>
<dbReference type="SUPFAM" id="SSF58104">
    <property type="entry name" value="Methyl-accepting chemotaxis protein (MCP) signaling domain"/>
    <property type="match status" value="1"/>
</dbReference>
<dbReference type="InterPro" id="IPR003660">
    <property type="entry name" value="HAMP_dom"/>
</dbReference>
<dbReference type="SMART" id="SM00304">
    <property type="entry name" value="HAMP"/>
    <property type="match status" value="1"/>
</dbReference>
<evidence type="ECO:0000256" key="10">
    <source>
        <dbReference type="SAM" id="Phobius"/>
    </source>
</evidence>
<evidence type="ECO:0000256" key="9">
    <source>
        <dbReference type="PROSITE-ProRule" id="PRU00284"/>
    </source>
</evidence>
<dbReference type="GO" id="GO:0006935">
    <property type="term" value="P:chemotaxis"/>
    <property type="evidence" value="ECO:0007669"/>
    <property type="project" value="UniProtKB-KW"/>
</dbReference>
<evidence type="ECO:0000256" key="3">
    <source>
        <dbReference type="ARBA" id="ARBA00022500"/>
    </source>
</evidence>
<keyword evidence="3" id="KW-0145">Chemotaxis</keyword>
<dbReference type="Pfam" id="PF00672">
    <property type="entry name" value="HAMP"/>
    <property type="match status" value="1"/>
</dbReference>